<dbReference type="Proteomes" id="UP000324222">
    <property type="component" value="Unassembled WGS sequence"/>
</dbReference>
<reference evidence="2 3" key="1">
    <citation type="submission" date="2019-05" db="EMBL/GenBank/DDBJ databases">
        <title>Another draft genome of Portunus trituberculatus and its Hox gene families provides insights of decapod evolution.</title>
        <authorList>
            <person name="Jeong J.-H."/>
            <person name="Song I."/>
            <person name="Kim S."/>
            <person name="Choi T."/>
            <person name="Kim D."/>
            <person name="Ryu S."/>
            <person name="Kim W."/>
        </authorList>
    </citation>
    <scope>NUCLEOTIDE SEQUENCE [LARGE SCALE GENOMIC DNA]</scope>
    <source>
        <tissue evidence="2">Muscle</tissue>
    </source>
</reference>
<dbReference type="EMBL" id="VSRR010002092">
    <property type="protein sequence ID" value="MPC29563.1"/>
    <property type="molecule type" value="Genomic_DNA"/>
</dbReference>
<protein>
    <submittedName>
        <fullName evidence="2">Uncharacterized protein</fullName>
    </submittedName>
</protein>
<name>A0A5B7E9A9_PORTR</name>
<organism evidence="2 3">
    <name type="scientific">Portunus trituberculatus</name>
    <name type="common">Swimming crab</name>
    <name type="synonym">Neptunus trituberculatus</name>
    <dbReference type="NCBI Taxonomy" id="210409"/>
    <lineage>
        <taxon>Eukaryota</taxon>
        <taxon>Metazoa</taxon>
        <taxon>Ecdysozoa</taxon>
        <taxon>Arthropoda</taxon>
        <taxon>Crustacea</taxon>
        <taxon>Multicrustacea</taxon>
        <taxon>Malacostraca</taxon>
        <taxon>Eumalacostraca</taxon>
        <taxon>Eucarida</taxon>
        <taxon>Decapoda</taxon>
        <taxon>Pleocyemata</taxon>
        <taxon>Brachyura</taxon>
        <taxon>Eubrachyura</taxon>
        <taxon>Portunoidea</taxon>
        <taxon>Portunidae</taxon>
        <taxon>Portuninae</taxon>
        <taxon>Portunus</taxon>
    </lineage>
</organism>
<feature type="region of interest" description="Disordered" evidence="1">
    <location>
        <begin position="93"/>
        <end position="114"/>
    </location>
</feature>
<sequence>MKRRARRCTLSSRERWDWALLIPVKEMYSMMGLTCALYSVMRSLVSSSSSCLTRRKSITIRHALRATLSRWRSKLSLESTSIPRMLMEPLMARKPSVPHSAKHSDDVKDDDEEGQASVMGVVPCFGEKEEQGRASLIPKPILL</sequence>
<evidence type="ECO:0000313" key="3">
    <source>
        <dbReference type="Proteomes" id="UP000324222"/>
    </source>
</evidence>
<keyword evidence="3" id="KW-1185">Reference proteome</keyword>
<accession>A0A5B7E9A9</accession>
<comment type="caution">
    <text evidence="2">The sequence shown here is derived from an EMBL/GenBank/DDBJ whole genome shotgun (WGS) entry which is preliminary data.</text>
</comment>
<proteinExistence type="predicted"/>
<evidence type="ECO:0000313" key="2">
    <source>
        <dbReference type="EMBL" id="MPC29563.1"/>
    </source>
</evidence>
<dbReference type="AlphaFoldDB" id="A0A5B7E9A9"/>
<evidence type="ECO:0000256" key="1">
    <source>
        <dbReference type="SAM" id="MobiDB-lite"/>
    </source>
</evidence>
<gene>
    <name evidence="2" type="ORF">E2C01_022803</name>
</gene>